<dbReference type="CDD" id="cd00067">
    <property type="entry name" value="GAL4"/>
    <property type="match status" value="1"/>
</dbReference>
<name>A0A1G4M884_LACFM</name>
<feature type="region of interest" description="Disordered" evidence="1">
    <location>
        <begin position="121"/>
        <end position="156"/>
    </location>
</feature>
<dbReference type="SUPFAM" id="SSF57701">
    <property type="entry name" value="Zn2/Cys6 DNA-binding domain"/>
    <property type="match status" value="1"/>
</dbReference>
<feature type="domain" description="Zn(2)-C6 fungal-type" evidence="2">
    <location>
        <begin position="201"/>
        <end position="216"/>
    </location>
</feature>
<sequence>MLPIAIQNGRHSSLPPLLLPDVFRPTPSYDPFLRTKRHFSSLGAGADAPALSVPPVALGPTPHTLVAADAGLGVTSLESLASLATKRRKLQLAGSRGAISHALAPASAAAAAVSAVTPPAVHPESAATTQGAAAHGAPARETPAVPSPPSSVGSITPHEKRIVPASAPVASMAPLSDNKSAAAAAQAVGDMRSKRQRIGPSCDSCRLKKIKCDASIEILYQDECIVALGSDSLHVQLTPEDCAQLPCKVREALPRSVLEHVTGQARDPDLALVKHVDKLVAFRPCSSCAKRCSGAGSAGGPATATAAAAVECQFSKGLTRADINVFTRLERQLGPRDKLASFTVGDYRLVGY</sequence>
<evidence type="ECO:0000313" key="4">
    <source>
        <dbReference type="Proteomes" id="UP000190831"/>
    </source>
</evidence>
<dbReference type="GO" id="GO:0000981">
    <property type="term" value="F:DNA-binding transcription factor activity, RNA polymerase II-specific"/>
    <property type="evidence" value="ECO:0007669"/>
    <property type="project" value="InterPro"/>
</dbReference>
<dbReference type="EMBL" id="LT598489">
    <property type="protein sequence ID" value="SCW00014.1"/>
    <property type="molecule type" value="Genomic_DNA"/>
</dbReference>
<evidence type="ECO:0000256" key="1">
    <source>
        <dbReference type="SAM" id="MobiDB-lite"/>
    </source>
</evidence>
<evidence type="ECO:0000259" key="2">
    <source>
        <dbReference type="Pfam" id="PF00172"/>
    </source>
</evidence>
<gene>
    <name evidence="3" type="ORF">LAFE_0B07558G</name>
</gene>
<organism evidence="3 4">
    <name type="scientific">Lachancea fermentati</name>
    <name type="common">Zygosaccharomyces fermentati</name>
    <dbReference type="NCBI Taxonomy" id="4955"/>
    <lineage>
        <taxon>Eukaryota</taxon>
        <taxon>Fungi</taxon>
        <taxon>Dikarya</taxon>
        <taxon>Ascomycota</taxon>
        <taxon>Saccharomycotina</taxon>
        <taxon>Saccharomycetes</taxon>
        <taxon>Saccharomycetales</taxon>
        <taxon>Saccharomycetaceae</taxon>
        <taxon>Lachancea</taxon>
    </lineage>
</organism>
<dbReference type="Pfam" id="PF00172">
    <property type="entry name" value="Zn_clus"/>
    <property type="match status" value="1"/>
</dbReference>
<evidence type="ECO:0000313" key="3">
    <source>
        <dbReference type="EMBL" id="SCW00014.1"/>
    </source>
</evidence>
<dbReference type="GO" id="GO:0008270">
    <property type="term" value="F:zinc ion binding"/>
    <property type="evidence" value="ECO:0007669"/>
    <property type="project" value="InterPro"/>
</dbReference>
<dbReference type="InterPro" id="IPR001138">
    <property type="entry name" value="Zn2Cys6_DnaBD"/>
</dbReference>
<dbReference type="OMA" id="ADSNECA"/>
<keyword evidence="4" id="KW-1185">Reference proteome</keyword>
<proteinExistence type="predicted"/>
<reference evidence="4" key="1">
    <citation type="submission" date="2016-03" db="EMBL/GenBank/DDBJ databases">
        <authorList>
            <person name="Devillers H."/>
        </authorList>
    </citation>
    <scope>NUCLEOTIDE SEQUENCE [LARGE SCALE GENOMIC DNA]</scope>
</reference>
<dbReference type="AlphaFoldDB" id="A0A1G4M884"/>
<dbReference type="InterPro" id="IPR036864">
    <property type="entry name" value="Zn2-C6_fun-type_DNA-bd_sf"/>
</dbReference>
<dbReference type="Proteomes" id="UP000190831">
    <property type="component" value="Chromosome B"/>
</dbReference>
<dbReference type="OrthoDB" id="4036575at2759"/>
<accession>A0A1G4M884</accession>
<protein>
    <submittedName>
        <fullName evidence="3">LAFE_0B07558g1_1</fullName>
    </submittedName>
</protein>
<feature type="compositionally biased region" description="Low complexity" evidence="1">
    <location>
        <begin position="126"/>
        <end position="154"/>
    </location>
</feature>